<keyword evidence="2" id="KW-1185">Reference proteome</keyword>
<evidence type="ECO:0000313" key="2">
    <source>
        <dbReference type="Proteomes" id="UP001295684"/>
    </source>
</evidence>
<gene>
    <name evidence="1" type="ORF">ECRASSUSDP1_LOCUS17153</name>
</gene>
<reference evidence="1" key="1">
    <citation type="submission" date="2023-07" db="EMBL/GenBank/DDBJ databases">
        <authorList>
            <consortium name="AG Swart"/>
            <person name="Singh M."/>
            <person name="Singh A."/>
            <person name="Seah K."/>
            <person name="Emmerich C."/>
        </authorList>
    </citation>
    <scope>NUCLEOTIDE SEQUENCE</scope>
    <source>
        <strain evidence="1">DP1</strain>
    </source>
</reference>
<proteinExistence type="predicted"/>
<dbReference type="AlphaFoldDB" id="A0AAD2D0Z3"/>
<sequence length="312" mass="36042">MKEKGVREDLLIELGEDPGFAKFCTEWISQKCTEEPQIPDTNKLNQIIKRKQTEINTMRIQYRAVKDTSLTENENILDIAVINETLKCFKLGSPIKMTQGILRLNASKQNSFNFIKAIGHLNCSHWSTIYLFLLKRKQKETKLILKKSSFINVGKLNIINKDTRLSRLAIGKIGYYYKDLLRILPQVAKSVSFKKFEISQKQFEKIMYLCRDKQDLSFYECIIDLSNAPNLSRSVQNSQLEKLCFEGCGLNYTGHWKQNPNHLQNLFVSLSPSRFPDSNLKNILLNKTGLSKNSVLLIARQHNIDHLINNIE</sequence>
<name>A0AAD2D0Z3_EUPCR</name>
<accession>A0AAD2D0Z3</accession>
<organism evidence="1 2">
    <name type="scientific">Euplotes crassus</name>
    <dbReference type="NCBI Taxonomy" id="5936"/>
    <lineage>
        <taxon>Eukaryota</taxon>
        <taxon>Sar</taxon>
        <taxon>Alveolata</taxon>
        <taxon>Ciliophora</taxon>
        <taxon>Intramacronucleata</taxon>
        <taxon>Spirotrichea</taxon>
        <taxon>Hypotrichia</taxon>
        <taxon>Euplotida</taxon>
        <taxon>Euplotidae</taxon>
        <taxon>Moneuplotes</taxon>
    </lineage>
</organism>
<dbReference type="Proteomes" id="UP001295684">
    <property type="component" value="Unassembled WGS sequence"/>
</dbReference>
<dbReference type="EMBL" id="CAMPGE010017293">
    <property type="protein sequence ID" value="CAI2375788.1"/>
    <property type="molecule type" value="Genomic_DNA"/>
</dbReference>
<comment type="caution">
    <text evidence="1">The sequence shown here is derived from an EMBL/GenBank/DDBJ whole genome shotgun (WGS) entry which is preliminary data.</text>
</comment>
<evidence type="ECO:0000313" key="1">
    <source>
        <dbReference type="EMBL" id="CAI2375788.1"/>
    </source>
</evidence>
<protein>
    <submittedName>
        <fullName evidence="1">Uncharacterized protein</fullName>
    </submittedName>
</protein>